<dbReference type="GO" id="GO:0016491">
    <property type="term" value="F:oxidoreductase activity"/>
    <property type="evidence" value="ECO:0007669"/>
    <property type="project" value="UniProtKB-KW"/>
</dbReference>
<dbReference type="InterPro" id="IPR016167">
    <property type="entry name" value="FAD-bd_PCMH_sub1"/>
</dbReference>
<dbReference type="PANTHER" id="PTHR42659:SF2">
    <property type="entry name" value="XANTHINE DEHYDROGENASE SUBUNIT C-RELATED"/>
    <property type="match status" value="1"/>
</dbReference>
<dbReference type="InterPro" id="IPR002346">
    <property type="entry name" value="Mopterin_DH_FAD-bd"/>
</dbReference>
<dbReference type="InterPro" id="IPR051312">
    <property type="entry name" value="Diverse_Substr_Oxidored"/>
</dbReference>
<dbReference type="Pfam" id="PF00941">
    <property type="entry name" value="FAD_binding_5"/>
    <property type="match status" value="1"/>
</dbReference>
<dbReference type="AlphaFoldDB" id="A0A381RNJ1"/>
<keyword evidence="2" id="KW-0274">FAD</keyword>
<reference evidence="5" key="1">
    <citation type="submission" date="2018-05" db="EMBL/GenBank/DDBJ databases">
        <authorList>
            <person name="Lanie J.A."/>
            <person name="Ng W.-L."/>
            <person name="Kazmierczak K.M."/>
            <person name="Andrzejewski T.M."/>
            <person name="Davidsen T.M."/>
            <person name="Wayne K.J."/>
            <person name="Tettelin H."/>
            <person name="Glass J.I."/>
            <person name="Rusch D."/>
            <person name="Podicherti R."/>
            <person name="Tsui H.-C.T."/>
            <person name="Winkler M.E."/>
        </authorList>
    </citation>
    <scope>NUCLEOTIDE SEQUENCE</scope>
</reference>
<evidence type="ECO:0000259" key="4">
    <source>
        <dbReference type="PROSITE" id="PS51387"/>
    </source>
</evidence>
<dbReference type="GO" id="GO:0071949">
    <property type="term" value="F:FAD binding"/>
    <property type="evidence" value="ECO:0007669"/>
    <property type="project" value="InterPro"/>
</dbReference>
<feature type="domain" description="FAD-binding PCMH-type" evidence="4">
    <location>
        <begin position="6"/>
        <end position="229"/>
    </location>
</feature>
<dbReference type="Pfam" id="PF03450">
    <property type="entry name" value="CO_deh_flav_C"/>
    <property type="match status" value="1"/>
</dbReference>
<dbReference type="InterPro" id="IPR016169">
    <property type="entry name" value="FAD-bd_PCMH_sub2"/>
</dbReference>
<sequence length="333" mass="36596">MAVIRDMMAAFELFQPTSVDDAVALLDEHREDAWVLAGGLDSFDWFKDRILRPSVVVDLGGIESLRGVRTTNDGLEIGTTTPLSEVVAHPEIVENYSLLVEAAELVASPQIRNQGTIGGNLNQDTRCWYYRDGWTCYRAGGNICYADTPASMNREHAILEADRCVAVNPSDTAPALIALDAQMVIRSSSGERVVSAEDFFIGPSTDITRMSVLQPGDLLTTIRVPATFAGAHFYFEKVRDRQVWDFPLVNVASAILANNGIIEEARIAVNGVAPRPLRMTAVENAIRGESLDDTTAERVSELAVRGAKPLRHNAYKIPLMRNLVKRSIQRAEV</sequence>
<accession>A0A381RNJ1</accession>
<dbReference type="PANTHER" id="PTHR42659">
    <property type="entry name" value="XANTHINE DEHYDROGENASE SUBUNIT C-RELATED"/>
    <property type="match status" value="1"/>
</dbReference>
<organism evidence="5">
    <name type="scientific">marine metagenome</name>
    <dbReference type="NCBI Taxonomy" id="408172"/>
    <lineage>
        <taxon>unclassified sequences</taxon>
        <taxon>metagenomes</taxon>
        <taxon>ecological metagenomes</taxon>
    </lineage>
</organism>
<proteinExistence type="predicted"/>
<dbReference type="InterPro" id="IPR036683">
    <property type="entry name" value="CO_DH_flav_C_dom_sf"/>
</dbReference>
<dbReference type="Gene3D" id="3.30.43.10">
    <property type="entry name" value="Uridine Diphospho-n-acetylenolpyruvylglucosamine Reductase, domain 2"/>
    <property type="match status" value="1"/>
</dbReference>
<keyword evidence="1" id="KW-0285">Flavoprotein</keyword>
<dbReference type="Gene3D" id="3.30.465.10">
    <property type="match status" value="2"/>
</dbReference>
<evidence type="ECO:0000256" key="3">
    <source>
        <dbReference type="ARBA" id="ARBA00023002"/>
    </source>
</evidence>
<evidence type="ECO:0000313" key="5">
    <source>
        <dbReference type="EMBL" id="SUZ92589.1"/>
    </source>
</evidence>
<keyword evidence="3" id="KW-0560">Oxidoreductase</keyword>
<gene>
    <name evidence="5" type="ORF">METZ01_LOCUS45443</name>
</gene>
<dbReference type="SMART" id="SM01092">
    <property type="entry name" value="CO_deh_flav_C"/>
    <property type="match status" value="1"/>
</dbReference>
<dbReference type="EMBL" id="UINC01002071">
    <property type="protein sequence ID" value="SUZ92589.1"/>
    <property type="molecule type" value="Genomic_DNA"/>
</dbReference>
<dbReference type="InterPro" id="IPR005107">
    <property type="entry name" value="CO_DH_flav_C"/>
</dbReference>
<dbReference type="Gene3D" id="3.30.390.50">
    <property type="entry name" value="CO dehydrogenase flavoprotein, C-terminal domain"/>
    <property type="match status" value="1"/>
</dbReference>
<dbReference type="PROSITE" id="PS51387">
    <property type="entry name" value="FAD_PCMH"/>
    <property type="match status" value="1"/>
</dbReference>
<dbReference type="InterPro" id="IPR016166">
    <property type="entry name" value="FAD-bd_PCMH"/>
</dbReference>
<name>A0A381RNJ1_9ZZZZ</name>
<evidence type="ECO:0000256" key="2">
    <source>
        <dbReference type="ARBA" id="ARBA00022827"/>
    </source>
</evidence>
<dbReference type="InterPro" id="IPR036318">
    <property type="entry name" value="FAD-bd_PCMH-like_sf"/>
</dbReference>
<dbReference type="SUPFAM" id="SSF55447">
    <property type="entry name" value="CO dehydrogenase flavoprotein C-terminal domain-like"/>
    <property type="match status" value="1"/>
</dbReference>
<protein>
    <recommendedName>
        <fullName evidence="4">FAD-binding PCMH-type domain-containing protein</fullName>
    </recommendedName>
</protein>
<evidence type="ECO:0000256" key="1">
    <source>
        <dbReference type="ARBA" id="ARBA00022630"/>
    </source>
</evidence>
<dbReference type="SUPFAM" id="SSF56176">
    <property type="entry name" value="FAD-binding/transporter-associated domain-like"/>
    <property type="match status" value="1"/>
</dbReference>